<dbReference type="PROSITE" id="PS50188">
    <property type="entry name" value="B302_SPRY"/>
    <property type="match status" value="1"/>
</dbReference>
<evidence type="ECO:0000259" key="6">
    <source>
        <dbReference type="PROSITE" id="PS50188"/>
    </source>
</evidence>
<comment type="similarity">
    <text evidence="3">Belongs to the cclA family.</text>
</comment>
<dbReference type="PANTHER" id="PTHR10598">
    <property type="entry name" value="SET1/ASH2 HISTONE METHYLTRANSFERASE COMPLEX SUBUNIT ASH2"/>
    <property type="match status" value="1"/>
</dbReference>
<evidence type="ECO:0000256" key="3">
    <source>
        <dbReference type="ARBA" id="ARBA00038149"/>
    </source>
</evidence>
<feature type="compositionally biased region" description="Low complexity" evidence="4">
    <location>
        <begin position="404"/>
        <end position="416"/>
    </location>
</feature>
<dbReference type="InterPro" id="IPR001870">
    <property type="entry name" value="B30.2/SPRY"/>
</dbReference>
<feature type="domain" description="B30.2/SPRY" evidence="6">
    <location>
        <begin position="34"/>
        <end position="249"/>
    </location>
</feature>
<feature type="region of interest" description="Disordered" evidence="4">
    <location>
        <begin position="470"/>
        <end position="626"/>
    </location>
</feature>
<keyword evidence="2" id="KW-0539">Nucleus</keyword>
<dbReference type="Proteomes" id="UP000306954">
    <property type="component" value="Unassembled WGS sequence"/>
</dbReference>
<proteinExistence type="inferred from homology"/>
<dbReference type="InterPro" id="IPR000253">
    <property type="entry name" value="FHA_dom"/>
</dbReference>
<dbReference type="SUPFAM" id="SSF49879">
    <property type="entry name" value="SMAD/FHA domain"/>
    <property type="match status" value="1"/>
</dbReference>
<feature type="region of interest" description="Disordered" evidence="4">
    <location>
        <begin position="106"/>
        <end position="154"/>
    </location>
</feature>
<dbReference type="EMBL" id="SPOF01000003">
    <property type="protein sequence ID" value="TIB16629.1"/>
    <property type="molecule type" value="Genomic_DNA"/>
</dbReference>
<dbReference type="GO" id="GO:0000976">
    <property type="term" value="F:transcription cis-regulatory region binding"/>
    <property type="evidence" value="ECO:0007669"/>
    <property type="project" value="TreeGrafter"/>
</dbReference>
<dbReference type="AlphaFoldDB" id="A0A4T0HL88"/>
<protein>
    <recommendedName>
        <fullName evidence="11">Set1 complex component ash2</fullName>
    </recommendedName>
</protein>
<dbReference type="Gene3D" id="2.60.120.920">
    <property type="match status" value="1"/>
</dbReference>
<dbReference type="SMART" id="SM00240">
    <property type="entry name" value="FHA"/>
    <property type="match status" value="1"/>
</dbReference>
<feature type="domain" description="FHA" evidence="5">
    <location>
        <begin position="745"/>
        <end position="816"/>
    </location>
</feature>
<name>A0A4T0HL88_WALIC</name>
<comment type="subcellular location">
    <subcellularLocation>
        <location evidence="1">Nucleus</location>
    </subcellularLocation>
</comment>
<evidence type="ECO:0000313" key="9">
    <source>
        <dbReference type="Proteomes" id="UP000306954"/>
    </source>
</evidence>
<accession>A0A4T0HL88</accession>
<feature type="region of interest" description="Disordered" evidence="4">
    <location>
        <begin position="691"/>
        <end position="743"/>
    </location>
</feature>
<feature type="compositionally biased region" description="Basic and acidic residues" evidence="4">
    <location>
        <begin position="596"/>
        <end position="611"/>
    </location>
</feature>
<evidence type="ECO:0000256" key="4">
    <source>
        <dbReference type="SAM" id="MobiDB-lite"/>
    </source>
</evidence>
<organism evidence="7 9">
    <name type="scientific">Wallemia ichthyophaga</name>
    <dbReference type="NCBI Taxonomy" id="245174"/>
    <lineage>
        <taxon>Eukaryota</taxon>
        <taxon>Fungi</taxon>
        <taxon>Dikarya</taxon>
        <taxon>Basidiomycota</taxon>
        <taxon>Wallemiomycotina</taxon>
        <taxon>Wallemiomycetes</taxon>
        <taxon>Wallemiales</taxon>
        <taxon>Wallemiaceae</taxon>
        <taxon>Wallemia</taxon>
    </lineage>
</organism>
<dbReference type="CDD" id="cd12872">
    <property type="entry name" value="SPRY_Ash2"/>
    <property type="match status" value="1"/>
</dbReference>
<dbReference type="Proteomes" id="UP000310689">
    <property type="component" value="Unassembled WGS sequence"/>
</dbReference>
<dbReference type="InterPro" id="IPR013320">
    <property type="entry name" value="ConA-like_dom_sf"/>
</dbReference>
<feature type="compositionally biased region" description="Basic residues" evidence="4">
    <location>
        <begin position="549"/>
        <end position="573"/>
    </location>
</feature>
<evidence type="ECO:0000256" key="2">
    <source>
        <dbReference type="ARBA" id="ARBA00023242"/>
    </source>
</evidence>
<dbReference type="SUPFAM" id="SSF49899">
    <property type="entry name" value="Concanavalin A-like lectins/glucanases"/>
    <property type="match status" value="1"/>
</dbReference>
<feature type="region of interest" description="Disordered" evidence="4">
    <location>
        <begin position="252"/>
        <end position="272"/>
    </location>
</feature>
<feature type="compositionally biased region" description="Polar residues" evidence="4">
    <location>
        <begin position="696"/>
        <end position="706"/>
    </location>
</feature>
<dbReference type="Pfam" id="PF00622">
    <property type="entry name" value="SPRY"/>
    <property type="match status" value="1"/>
</dbReference>
<feature type="region of interest" description="Disordered" evidence="4">
    <location>
        <begin position="403"/>
        <end position="442"/>
    </location>
</feature>
<dbReference type="InterPro" id="IPR008984">
    <property type="entry name" value="SMAD_FHA_dom_sf"/>
</dbReference>
<dbReference type="PANTHER" id="PTHR10598:SF0">
    <property type="entry name" value="SET1_ASH2 HISTONE METHYLTRANSFERASE COMPLEX SUBUNIT ASH2"/>
    <property type="match status" value="1"/>
</dbReference>
<dbReference type="PROSITE" id="PS50006">
    <property type="entry name" value="FHA_DOMAIN"/>
    <property type="match status" value="1"/>
</dbReference>
<reference evidence="9 10" key="1">
    <citation type="submission" date="2019-03" db="EMBL/GenBank/DDBJ databases">
        <title>Sequencing 23 genomes of Wallemia ichthyophaga.</title>
        <authorList>
            <person name="Gostincar C."/>
        </authorList>
    </citation>
    <scope>NUCLEOTIDE SEQUENCE [LARGE SCALE GENOMIC DNA]</scope>
    <source>
        <strain evidence="8 10">EXF-6200</strain>
        <strain evidence="7 9">EXF-8621</strain>
    </source>
</reference>
<evidence type="ECO:0000313" key="7">
    <source>
        <dbReference type="EMBL" id="TIB16629.1"/>
    </source>
</evidence>
<sequence>MTHNLSAHMHDTGGGFYTSVDLPMFRLGFRYYACEAYPEKPSAFRTIPYAATNVAFSMQDRSPHVEFSRDRRSVRANTGYRSIRTPEPMRQGTYYYEVRVDRGGEEVVVDSGSGRDRDDGGNGSRSAATPTNASAEPPNAHVRIGVSRRQAESGAPVGYDGYSYGWRDANGHKVHLSRSQRCAEGFKTGDVVGVLVHLPQKGDSHANTSISINRSRIPIKYKDNLWFELPEYAQSKEMELLMEFGSEEEIQLPVDQGGGSNSKMGKRPPKGIKIPRIPGSFIEFYKNGKKAHTHPAFTDLLDYTPTPTPAPREQAKKRGKDAPAPQLKHDMDYDDGTCGYYPMVSLFGGGQATLNPGPNFVCPPDTAHRYTPLAARFEEFWYDEMRTLDDAACANAPVYSHLDQYQPQPQPQIQPQASPHTLPQPKSVDDPPANPLPGATDATQSLNQQVHSEVDASQIETQLQLQLQTQTKEHVAQNHLQPNSQPNSNIHEQRTLNALPPPPQPPTQLFHPTFHIPYPIEIPDAPDVQMHDEHMESDSDYETNGSAGRRQRRVTIYHATTRRGQKRERRNSKRASNSTTRRRKVKMYSARAESSSYKDSKDGKDYKEKENYLPTPEPSSDAGVYGEGSAYVPAPVHKPALKPMLKRGIPCMGTAVGGLNGLDGLAQVAGLATPPPSSPVSVHADIQKQEQEHTYSDFTSIDSDSASAEKQRDDNDELLTRATPTKPTQPPQPETHIHASPTRTTVIGRGRQDWQKAQGWHAHLQQTDGRARHYVFPSTHGHVSRVHLCVSPDAPHNSYTVHVLGRNGVTVNGRHIARGARLRMAHRRGGVTVSCLVPHRLAARPRYKLVARSQTPAVDVALGHTRFAFHWNDLIQPKSVLSDCVSDESESEECDADGARAGPATPTKRKRGGKQEKNVVNSVDGADGVDKLNTATHTEHPNTHSHNHTHTLQHLGLVAQTLALNVPTSLTPVTDIVGCLLANNPSLKDGRAHWEEMVERTLLDAPGEMFGCVERSGRDAANRPLPNLYYYQPANDPDRVRAQSLAPLTRVPRLASRASQAKSIFWKPVSVRPKKKW</sequence>
<evidence type="ECO:0000259" key="5">
    <source>
        <dbReference type="PROSITE" id="PS50006"/>
    </source>
</evidence>
<dbReference type="GO" id="GO:0048188">
    <property type="term" value="C:Set1C/COMPASS complex"/>
    <property type="evidence" value="ECO:0007669"/>
    <property type="project" value="InterPro"/>
</dbReference>
<dbReference type="SMART" id="SM00449">
    <property type="entry name" value="SPRY"/>
    <property type="match status" value="1"/>
</dbReference>
<evidence type="ECO:0008006" key="11">
    <source>
        <dbReference type="Google" id="ProtNLM"/>
    </source>
</evidence>
<feature type="compositionally biased region" description="Polar residues" evidence="4">
    <location>
        <begin position="478"/>
        <end position="490"/>
    </location>
</feature>
<dbReference type="InterPro" id="IPR003877">
    <property type="entry name" value="SPRY_dom"/>
</dbReference>
<evidence type="ECO:0000313" key="10">
    <source>
        <dbReference type="Proteomes" id="UP000310689"/>
    </source>
</evidence>
<evidence type="ECO:0000313" key="8">
    <source>
        <dbReference type="EMBL" id="TIB39786.1"/>
    </source>
</evidence>
<dbReference type="InterPro" id="IPR043136">
    <property type="entry name" value="B30.2/SPRY_sf"/>
</dbReference>
<feature type="region of interest" description="Disordered" evidence="4">
    <location>
        <begin position="891"/>
        <end position="948"/>
    </location>
</feature>
<dbReference type="InterPro" id="IPR037353">
    <property type="entry name" value="ASH2"/>
</dbReference>
<gene>
    <name evidence="8" type="ORF">E3P86_00978</name>
    <name evidence="7" type="ORF">E3P90_00405</name>
</gene>
<comment type="caution">
    <text evidence="7">The sequence shown here is derived from an EMBL/GenBank/DDBJ whole genome shotgun (WGS) entry which is preliminary data.</text>
</comment>
<feature type="region of interest" description="Disordered" evidence="4">
    <location>
        <begin position="299"/>
        <end position="329"/>
    </location>
</feature>
<evidence type="ECO:0000256" key="1">
    <source>
        <dbReference type="ARBA" id="ARBA00004123"/>
    </source>
</evidence>
<dbReference type="EMBL" id="SPOI01000026">
    <property type="protein sequence ID" value="TIB39786.1"/>
    <property type="molecule type" value="Genomic_DNA"/>
</dbReference>